<evidence type="ECO:0000256" key="2">
    <source>
        <dbReference type="SAM" id="MobiDB-lite"/>
    </source>
</evidence>
<dbReference type="InterPro" id="IPR013883">
    <property type="entry name" value="TF_Iwr1_dom"/>
</dbReference>
<dbReference type="Proteomes" id="UP000243498">
    <property type="component" value="Unassembled WGS sequence"/>
</dbReference>
<dbReference type="PANTHER" id="PTHR28063:SF1">
    <property type="entry name" value="RNA POLYMERASE II NUCLEAR LOCALIZATION PROTEIN IWR1"/>
    <property type="match status" value="1"/>
</dbReference>
<dbReference type="EMBL" id="SBHS01000004">
    <property type="protein sequence ID" value="TWU76730.1"/>
    <property type="molecule type" value="Genomic_DNA"/>
</dbReference>
<proteinExistence type="inferred from homology"/>
<feature type="compositionally biased region" description="Polar residues" evidence="2">
    <location>
        <begin position="261"/>
        <end position="275"/>
    </location>
</feature>
<evidence type="ECO:0000313" key="4">
    <source>
        <dbReference type="EMBL" id="OAA43078.1"/>
    </source>
</evidence>
<reference evidence="5" key="3">
    <citation type="journal article" date="2019" name="Microbiol. Resour. Announc.">
        <title>Genome Sequence of Metarhizium rileyi, a Microbial Control Agent for Lepidoptera.</title>
        <authorList>
            <person name="Binneck E."/>
            <person name="Lastra C.C.L."/>
            <person name="Sosa-Gomez D.R."/>
        </authorList>
    </citation>
    <scope>NUCLEOTIDE SEQUENCE</scope>
    <source>
        <strain evidence="5">Cep018-CH2</strain>
    </source>
</reference>
<dbReference type="OMA" id="EYWEHFA"/>
<evidence type="ECO:0000313" key="5">
    <source>
        <dbReference type="EMBL" id="TWU76730.1"/>
    </source>
</evidence>
<dbReference type="AlphaFoldDB" id="A0A162JE88"/>
<feature type="domain" description="Transcription factor Iwr1" evidence="3">
    <location>
        <begin position="284"/>
        <end position="354"/>
    </location>
</feature>
<evidence type="ECO:0000259" key="3">
    <source>
        <dbReference type="Pfam" id="PF08574"/>
    </source>
</evidence>
<name>A0A162JE88_METRR</name>
<dbReference type="EMBL" id="AZHC01000012">
    <property type="protein sequence ID" value="OAA43078.1"/>
    <property type="molecule type" value="Genomic_DNA"/>
</dbReference>
<keyword evidence="6" id="KW-1185">Reference proteome</keyword>
<feature type="compositionally biased region" description="Acidic residues" evidence="2">
    <location>
        <begin position="327"/>
        <end position="342"/>
    </location>
</feature>
<accession>A0A5C6GGR5</accession>
<comment type="similarity">
    <text evidence="1">Belongs to the IWR1/SLC7A6OS family.</text>
</comment>
<dbReference type="InterPro" id="IPR040150">
    <property type="entry name" value="Iwr1"/>
</dbReference>
<feature type="region of interest" description="Disordered" evidence="2">
    <location>
        <begin position="235"/>
        <end position="282"/>
    </location>
</feature>
<reference evidence="4 6" key="1">
    <citation type="journal article" date="2016" name="Genome Biol. Evol.">
        <title>Divergent and convergent evolution of fungal pathogenicity.</title>
        <authorList>
            <person name="Shang Y."/>
            <person name="Xiao G."/>
            <person name="Zheng P."/>
            <person name="Cen K."/>
            <person name="Zhan S."/>
            <person name="Wang C."/>
        </authorList>
    </citation>
    <scope>NUCLEOTIDE SEQUENCE [LARGE SCALE GENOMIC DNA]</scope>
    <source>
        <strain evidence="4 6">RCEF 4871</strain>
    </source>
</reference>
<feature type="region of interest" description="Disordered" evidence="2">
    <location>
        <begin position="327"/>
        <end position="358"/>
    </location>
</feature>
<dbReference type="GO" id="GO:0005737">
    <property type="term" value="C:cytoplasm"/>
    <property type="evidence" value="ECO:0007669"/>
    <property type="project" value="TreeGrafter"/>
</dbReference>
<dbReference type="OrthoDB" id="6255506at2759"/>
<organism evidence="4 6">
    <name type="scientific">Metarhizium rileyi (strain RCEF 4871)</name>
    <name type="common">Nomuraea rileyi</name>
    <dbReference type="NCBI Taxonomy" id="1649241"/>
    <lineage>
        <taxon>Eukaryota</taxon>
        <taxon>Fungi</taxon>
        <taxon>Dikarya</taxon>
        <taxon>Ascomycota</taxon>
        <taxon>Pezizomycotina</taxon>
        <taxon>Sordariomycetes</taxon>
        <taxon>Hypocreomycetidae</taxon>
        <taxon>Hypocreales</taxon>
        <taxon>Clavicipitaceae</taxon>
        <taxon>Metarhizium</taxon>
    </lineage>
</organism>
<gene>
    <name evidence="5" type="ORF">ED733_003711</name>
    <name evidence="4" type="ORF">NOR_04445</name>
</gene>
<evidence type="ECO:0000313" key="6">
    <source>
        <dbReference type="Proteomes" id="UP000243498"/>
    </source>
</evidence>
<dbReference type="Proteomes" id="UP000317257">
    <property type="component" value="Unassembled WGS sequence"/>
</dbReference>
<dbReference type="Pfam" id="PF08574">
    <property type="entry name" value="Iwr1"/>
    <property type="match status" value="1"/>
</dbReference>
<dbReference type="STRING" id="1081105.A0A162JE88"/>
<accession>A0A162JE88</accession>
<reference evidence="7" key="2">
    <citation type="submission" date="2018-12" db="EMBL/GenBank/DDBJ databases">
        <title>The complete genome of Metarhizium rileyi, a key fungal pathogen of Lepidoptera.</title>
        <authorList>
            <person name="Binneck E."/>
            <person name="Lastra C.C.L."/>
            <person name="Sosa-Gomez D.R."/>
        </authorList>
    </citation>
    <scope>NUCLEOTIDE SEQUENCE [LARGE SCALE GENOMIC DNA]</scope>
    <source>
        <strain evidence="7">Cep018-CH2</strain>
    </source>
</reference>
<sequence>MSIPPQLIRVKRKRIDDSPVTFLQFDQDSKRHRIGNNWAYQRREVAANHFRQENKTTQPIIHVSTPDPIPSPDNPNHEAHVSDEPPLLSGEKLLLSKPRRFHVSKSMSAKSAKQGAGSGLSKENRYGSAVFVESTRKKKVPKSRRNPATVQLPARLEDQIQNMEQVPESVTERRQLKRPGVANKYRTTGFHDEAPSRTPLPDSLLNRHNEDMDKIANDMNAWVLNELGANLHSMEQDNRPLRFKPKSPAKRFHERHPELAPSQSPGTSTDATMSDLSDEEGDDDEWVIEEYVRIPANSVALDVAPADVGILVLEDEEESLLFFGSALDDDDEFGEDDEDENAENYYTADYPEDEVDSDDEFGRDAYFYRHGNNSDEEEYDNEYYQEQDEMVLEGGIGDDDDARMARIKEFMKHNSAFR</sequence>
<comment type="caution">
    <text evidence="4">The sequence shown here is derived from an EMBL/GenBank/DDBJ whole genome shotgun (WGS) entry which is preliminary data.</text>
</comment>
<dbReference type="PANTHER" id="PTHR28063">
    <property type="entry name" value="RNA POLYMERASE II NUCLEAR LOCALIZATION PROTEIN IWR1"/>
    <property type="match status" value="1"/>
</dbReference>
<evidence type="ECO:0000256" key="1">
    <source>
        <dbReference type="ARBA" id="ARBA00010218"/>
    </source>
</evidence>
<feature type="region of interest" description="Disordered" evidence="2">
    <location>
        <begin position="102"/>
        <end position="124"/>
    </location>
</feature>
<dbReference type="GO" id="GO:0006606">
    <property type="term" value="P:protein import into nucleus"/>
    <property type="evidence" value="ECO:0007669"/>
    <property type="project" value="InterPro"/>
</dbReference>
<feature type="compositionally biased region" description="Basic residues" evidence="2">
    <location>
        <begin position="241"/>
        <end position="254"/>
    </location>
</feature>
<protein>
    <submittedName>
        <fullName evidence="4">Transcription factor Iwr1</fullName>
    </submittedName>
</protein>
<feature type="region of interest" description="Disordered" evidence="2">
    <location>
        <begin position="61"/>
        <end position="85"/>
    </location>
</feature>
<evidence type="ECO:0000313" key="7">
    <source>
        <dbReference type="Proteomes" id="UP000317257"/>
    </source>
</evidence>